<evidence type="ECO:0000313" key="2">
    <source>
        <dbReference type="Proteomes" id="UP001445076"/>
    </source>
</evidence>
<comment type="caution">
    <text evidence="1">The sequence shown here is derived from an EMBL/GenBank/DDBJ whole genome shotgun (WGS) entry which is preliminary data.</text>
</comment>
<dbReference type="EMBL" id="JARKIK010000031">
    <property type="protein sequence ID" value="KAK8741245.1"/>
    <property type="molecule type" value="Genomic_DNA"/>
</dbReference>
<sequence>MEEQQLIVFSPDGEELTLMDTESGILVEQGTYSITIPAGQQPQQPSQQVIYTQAQQAVYTAPQQAQQRVVYSPQQQHQQVFQVGPSHPQQVVFAGSPPV</sequence>
<protein>
    <submittedName>
        <fullName evidence="1">Uncharacterized protein</fullName>
    </submittedName>
</protein>
<reference evidence="1" key="2">
    <citation type="submission" date="2024-01" db="EMBL/GenBank/DDBJ databases">
        <authorList>
            <person name="He J."/>
            <person name="Wang M."/>
            <person name="Zheng J."/>
            <person name="Liu Z."/>
        </authorList>
    </citation>
    <scope>NUCLEOTIDE SEQUENCE</scope>
    <source>
        <strain evidence="1">ZL_2023a</strain>
        <tissue evidence="1">Muscle</tissue>
    </source>
</reference>
<evidence type="ECO:0000313" key="1">
    <source>
        <dbReference type="EMBL" id="KAK8741245.1"/>
    </source>
</evidence>
<feature type="non-terminal residue" evidence="1">
    <location>
        <position position="99"/>
    </location>
</feature>
<keyword evidence="2" id="KW-1185">Reference proteome</keyword>
<organism evidence="1 2">
    <name type="scientific">Cherax quadricarinatus</name>
    <name type="common">Australian red claw crayfish</name>
    <dbReference type="NCBI Taxonomy" id="27406"/>
    <lineage>
        <taxon>Eukaryota</taxon>
        <taxon>Metazoa</taxon>
        <taxon>Ecdysozoa</taxon>
        <taxon>Arthropoda</taxon>
        <taxon>Crustacea</taxon>
        <taxon>Multicrustacea</taxon>
        <taxon>Malacostraca</taxon>
        <taxon>Eumalacostraca</taxon>
        <taxon>Eucarida</taxon>
        <taxon>Decapoda</taxon>
        <taxon>Pleocyemata</taxon>
        <taxon>Astacidea</taxon>
        <taxon>Parastacoidea</taxon>
        <taxon>Parastacidae</taxon>
        <taxon>Cherax</taxon>
    </lineage>
</organism>
<dbReference type="AlphaFoldDB" id="A0AAW0XDZ8"/>
<accession>A0AAW0XDZ8</accession>
<dbReference type="EMBL" id="JARKIK010000031">
    <property type="protein sequence ID" value="KAK8741246.1"/>
    <property type="molecule type" value="Genomic_DNA"/>
</dbReference>
<gene>
    <name evidence="1" type="ORF">OTU49_002575</name>
</gene>
<proteinExistence type="predicted"/>
<name>A0AAW0XDZ8_CHEQU</name>
<dbReference type="Proteomes" id="UP001445076">
    <property type="component" value="Unassembled WGS sequence"/>
</dbReference>
<reference evidence="1 2" key="1">
    <citation type="journal article" date="2024" name="BMC Genomics">
        <title>Genome assembly of redclaw crayfish (Cherax quadricarinatus) provides insights into its immune adaptation and hypoxia tolerance.</title>
        <authorList>
            <person name="Liu Z."/>
            <person name="Zheng J."/>
            <person name="Li H."/>
            <person name="Fang K."/>
            <person name="Wang S."/>
            <person name="He J."/>
            <person name="Zhou D."/>
            <person name="Weng S."/>
            <person name="Chi M."/>
            <person name="Gu Z."/>
            <person name="He J."/>
            <person name="Li F."/>
            <person name="Wang M."/>
        </authorList>
    </citation>
    <scope>NUCLEOTIDE SEQUENCE [LARGE SCALE GENOMIC DNA]</scope>
    <source>
        <strain evidence="1">ZL_2023a</strain>
    </source>
</reference>